<dbReference type="Pfam" id="PF00373">
    <property type="entry name" value="FERM_M"/>
    <property type="match status" value="1"/>
</dbReference>
<dbReference type="GO" id="GO:0005198">
    <property type="term" value="F:structural molecule activity"/>
    <property type="evidence" value="ECO:0007669"/>
    <property type="project" value="InterPro"/>
</dbReference>
<feature type="region of interest" description="Disordered" evidence="6">
    <location>
        <begin position="661"/>
        <end position="682"/>
    </location>
</feature>
<dbReference type="InterPro" id="IPR019747">
    <property type="entry name" value="FERM_CS"/>
</dbReference>
<dbReference type="GO" id="GO:0005886">
    <property type="term" value="C:plasma membrane"/>
    <property type="evidence" value="ECO:0007669"/>
    <property type="project" value="TreeGrafter"/>
</dbReference>
<feature type="region of interest" description="Disordered" evidence="6">
    <location>
        <begin position="451"/>
        <end position="523"/>
    </location>
</feature>
<evidence type="ECO:0000256" key="5">
    <source>
        <dbReference type="ARBA" id="ARBA00023212"/>
    </source>
</evidence>
<dbReference type="InterPro" id="IPR019748">
    <property type="entry name" value="FERM_central"/>
</dbReference>
<name>A0A8K0EJA6_BRALA</name>
<dbReference type="SMART" id="SM00295">
    <property type="entry name" value="B41"/>
    <property type="match status" value="1"/>
</dbReference>
<dbReference type="GO" id="GO:0031032">
    <property type="term" value="P:actomyosin structure organization"/>
    <property type="evidence" value="ECO:0007669"/>
    <property type="project" value="TreeGrafter"/>
</dbReference>
<dbReference type="Proteomes" id="UP000838412">
    <property type="component" value="Chromosome 2"/>
</dbReference>
<dbReference type="Gene3D" id="3.10.20.90">
    <property type="entry name" value="Phosphatidylinositol 3-kinase Catalytic Subunit, Chain A, domain 1"/>
    <property type="match status" value="1"/>
</dbReference>
<dbReference type="PRINTS" id="PR00661">
    <property type="entry name" value="ERMFAMILY"/>
</dbReference>
<dbReference type="PROSITE" id="PS50057">
    <property type="entry name" value="FERM_3"/>
    <property type="match status" value="1"/>
</dbReference>
<feature type="compositionally biased region" description="Basic and acidic residues" evidence="6">
    <location>
        <begin position="472"/>
        <end position="484"/>
    </location>
</feature>
<dbReference type="GO" id="GO:0003779">
    <property type="term" value="F:actin binding"/>
    <property type="evidence" value="ECO:0007669"/>
    <property type="project" value="UniProtKB-KW"/>
</dbReference>
<dbReference type="AlphaFoldDB" id="A0A8K0EJA6"/>
<dbReference type="Pfam" id="PF08736">
    <property type="entry name" value="FA"/>
    <property type="match status" value="1"/>
</dbReference>
<gene>
    <name evidence="8" type="primary">EPB41L2</name>
    <name evidence="8" type="ORF">BLAG_LOCUS13242</name>
</gene>
<keyword evidence="3" id="KW-0597">Phosphoprotein</keyword>
<evidence type="ECO:0000259" key="7">
    <source>
        <dbReference type="PROSITE" id="PS50057"/>
    </source>
</evidence>
<dbReference type="SUPFAM" id="SSF47031">
    <property type="entry name" value="Second domain of FERM"/>
    <property type="match status" value="1"/>
</dbReference>
<feature type="compositionally biased region" description="Basic and acidic residues" evidence="6">
    <location>
        <begin position="429"/>
        <end position="439"/>
    </location>
</feature>
<dbReference type="Gene3D" id="2.30.29.30">
    <property type="entry name" value="Pleckstrin-homology domain (PH domain)/Phosphotyrosine-binding domain (PTB)"/>
    <property type="match status" value="1"/>
</dbReference>
<dbReference type="PANTHER" id="PTHR23280:SF21">
    <property type="entry name" value="PROTEIN 4.1 HOMOLOG"/>
    <property type="match status" value="1"/>
</dbReference>
<dbReference type="InterPro" id="IPR035963">
    <property type="entry name" value="FERM_2"/>
</dbReference>
<dbReference type="FunFam" id="3.10.20.90:FF:000002">
    <property type="entry name" value="Erythrocyte protein band 4.1-like 3"/>
    <property type="match status" value="1"/>
</dbReference>
<dbReference type="InterPro" id="IPR000299">
    <property type="entry name" value="FERM_domain"/>
</dbReference>
<dbReference type="CDD" id="cd13184">
    <property type="entry name" value="FERM_C_4_1_family"/>
    <property type="match status" value="1"/>
</dbReference>
<dbReference type="PIRSF" id="PIRSF002304">
    <property type="entry name" value="Membrane_skeletal_4_1"/>
    <property type="match status" value="1"/>
</dbReference>
<keyword evidence="4" id="KW-0009">Actin-binding</keyword>
<evidence type="ECO:0000256" key="6">
    <source>
        <dbReference type="SAM" id="MobiDB-lite"/>
    </source>
</evidence>
<keyword evidence="9" id="KW-1185">Reference proteome</keyword>
<dbReference type="InterPro" id="IPR018980">
    <property type="entry name" value="FERM_PH-like_C"/>
</dbReference>
<evidence type="ECO:0000313" key="9">
    <source>
        <dbReference type="Proteomes" id="UP000838412"/>
    </source>
</evidence>
<dbReference type="SMART" id="SM01195">
    <property type="entry name" value="FA"/>
    <property type="match status" value="1"/>
</dbReference>
<dbReference type="CDD" id="cd17106">
    <property type="entry name" value="FERM_F1_EPB41L"/>
    <property type="match status" value="1"/>
</dbReference>
<dbReference type="Gene3D" id="1.20.80.10">
    <property type="match status" value="1"/>
</dbReference>
<evidence type="ECO:0000256" key="2">
    <source>
        <dbReference type="ARBA" id="ARBA00022490"/>
    </source>
</evidence>
<evidence type="ECO:0000313" key="8">
    <source>
        <dbReference type="EMBL" id="CAH1253490.1"/>
    </source>
</evidence>
<dbReference type="PRINTS" id="PR00935">
    <property type="entry name" value="BAND41"/>
</dbReference>
<dbReference type="InterPro" id="IPR019749">
    <property type="entry name" value="Band_41_domain"/>
</dbReference>
<dbReference type="Pfam" id="PF09379">
    <property type="entry name" value="FERM_N"/>
    <property type="match status" value="1"/>
</dbReference>
<dbReference type="EMBL" id="OV696687">
    <property type="protein sequence ID" value="CAH1253490.1"/>
    <property type="molecule type" value="Genomic_DNA"/>
</dbReference>
<feature type="domain" description="FERM" evidence="7">
    <location>
        <begin position="38"/>
        <end position="326"/>
    </location>
</feature>
<dbReference type="OrthoDB" id="6589456at2759"/>
<dbReference type="InterPro" id="IPR011993">
    <property type="entry name" value="PH-like_dom_sf"/>
</dbReference>
<keyword evidence="5" id="KW-0206">Cytoskeleton</keyword>
<dbReference type="CDD" id="cd14473">
    <property type="entry name" value="FERM_B-lobe"/>
    <property type="match status" value="1"/>
</dbReference>
<dbReference type="InterPro" id="IPR014352">
    <property type="entry name" value="FERM/acyl-CoA-bd_prot_sf"/>
</dbReference>
<dbReference type="InterPro" id="IPR029071">
    <property type="entry name" value="Ubiquitin-like_domsf"/>
</dbReference>
<dbReference type="GO" id="GO:0005856">
    <property type="term" value="C:cytoskeleton"/>
    <property type="evidence" value="ECO:0007669"/>
    <property type="project" value="UniProtKB-SubCell"/>
</dbReference>
<dbReference type="SUPFAM" id="SSF50729">
    <property type="entry name" value="PH domain-like"/>
    <property type="match status" value="1"/>
</dbReference>
<reference evidence="8" key="1">
    <citation type="submission" date="2022-01" db="EMBL/GenBank/DDBJ databases">
        <authorList>
            <person name="Braso-Vives M."/>
        </authorList>
    </citation>
    <scope>NUCLEOTIDE SEQUENCE</scope>
</reference>
<dbReference type="InterPro" id="IPR000798">
    <property type="entry name" value="Ez/rad/moesin-like"/>
</dbReference>
<organism evidence="8 9">
    <name type="scientific">Branchiostoma lanceolatum</name>
    <name type="common">Common lancelet</name>
    <name type="synonym">Amphioxus lanceolatum</name>
    <dbReference type="NCBI Taxonomy" id="7740"/>
    <lineage>
        <taxon>Eukaryota</taxon>
        <taxon>Metazoa</taxon>
        <taxon>Chordata</taxon>
        <taxon>Cephalochordata</taxon>
        <taxon>Leptocardii</taxon>
        <taxon>Amphioxiformes</taxon>
        <taxon>Branchiostomatidae</taxon>
        <taxon>Branchiostoma</taxon>
    </lineage>
</organism>
<dbReference type="InterPro" id="IPR018979">
    <property type="entry name" value="FERM_N"/>
</dbReference>
<dbReference type="FunFam" id="1.20.80.10:FF:000001">
    <property type="entry name" value="Erythrocyte membrane protein band 4.1"/>
    <property type="match status" value="1"/>
</dbReference>
<dbReference type="FunFam" id="2.30.29.30:FF:000001">
    <property type="entry name" value="Erythrocyte membrane protein band 4.1"/>
    <property type="match status" value="1"/>
</dbReference>
<dbReference type="Pfam" id="PF05902">
    <property type="entry name" value="4_1_CTD"/>
    <property type="match status" value="1"/>
</dbReference>
<dbReference type="PROSITE" id="PS00660">
    <property type="entry name" value="FERM_1"/>
    <property type="match status" value="1"/>
</dbReference>
<evidence type="ECO:0000256" key="3">
    <source>
        <dbReference type="ARBA" id="ARBA00022553"/>
    </source>
</evidence>
<dbReference type="SUPFAM" id="SSF54236">
    <property type="entry name" value="Ubiquitin-like"/>
    <property type="match status" value="1"/>
</dbReference>
<comment type="subcellular location">
    <subcellularLocation>
        <location evidence="1">Cytoplasm</location>
        <location evidence="1">Cytoskeleton</location>
    </subcellularLocation>
</comment>
<evidence type="ECO:0000256" key="4">
    <source>
        <dbReference type="ARBA" id="ARBA00023203"/>
    </source>
</evidence>
<dbReference type="PANTHER" id="PTHR23280">
    <property type="entry name" value="4.1 G PROTEIN"/>
    <property type="match status" value="1"/>
</dbReference>
<dbReference type="PROSITE" id="PS00661">
    <property type="entry name" value="FERM_2"/>
    <property type="match status" value="1"/>
</dbReference>
<dbReference type="InterPro" id="IPR008379">
    <property type="entry name" value="Band_4.1_C"/>
</dbReference>
<sequence length="682" mass="77041">MPSEEGANEVNQQDAVPAENKTEMKTSPVKKTKPVKMQLCRVLLLDGTEYEVELDKKAKGQQLFDMICDHLNLLEKDYFGITYRDPQDQKYWLDPLKEIRKQIKGGPWVFGFNVKFYPPDPSQLQEDITRYQLCLQIRDDILKGRLPCSFVTHALLGSYIVQSELGDYDPEEHSADYLSEFKFAPNQTKELEEKVMELHKTHKGQTPAEAELHYLENAKKLAMYGVDLHHAKVRQDEKDDSEGVDIMLGVCANGLLIYRDRLRINRFAWPKILKISYKRSNFYIKIRPGEFEQFESTIGFKLPNHRAAKRLWKVCVEHHTFFRLVSPEPPPKSKILRLGSKFRYSGRTQHQTRQISALIDRPAPNFERTLSKRFSSKSMDAAPGYAPYREQNRPDLSKLPPDMSASADAVGAGKLPYADDVPPQGDESQGEKDAEQQRRQKNIHEMKMEFLSQTPQPAPGGWDARTPPKTLSEQKEEKEEHEEAAVQETVPPVAEPEVNGTETHAAPEEPAPPEELTNKVDDEIPNVENAVVDELESQEPPTVEVKTETVKYVASDEAQPEFTSSVPIVKTESKTITYEQNEDGEPDQDPGVLVSAQTVTSETISTTTTTHITKTVKGGVAETRIEKRIVITGDTDIDHDQYMKKDGTLETHMERTTVLTGESNQDEVRTPPSSGVSLGGGI</sequence>
<dbReference type="Pfam" id="PF09380">
    <property type="entry name" value="FERM_C"/>
    <property type="match status" value="1"/>
</dbReference>
<keyword evidence="2" id="KW-0963">Cytoplasm</keyword>
<protein>
    <submittedName>
        <fullName evidence="8">EPB41L2 protein</fullName>
    </submittedName>
</protein>
<evidence type="ECO:0000256" key="1">
    <source>
        <dbReference type="ARBA" id="ARBA00004245"/>
    </source>
</evidence>
<dbReference type="SMART" id="SM01196">
    <property type="entry name" value="FERM_C"/>
    <property type="match status" value="1"/>
</dbReference>
<dbReference type="InterPro" id="IPR014847">
    <property type="entry name" value="FA"/>
</dbReference>
<feature type="region of interest" description="Disordered" evidence="6">
    <location>
        <begin position="371"/>
        <end position="439"/>
    </location>
</feature>
<accession>A0A8K0EJA6</accession>
<proteinExistence type="predicted"/>
<feature type="region of interest" description="Disordered" evidence="6">
    <location>
        <begin position="1"/>
        <end position="29"/>
    </location>
</feature>